<dbReference type="AlphaFoldDB" id="D3BBG4"/>
<reference evidence="8 9" key="1">
    <citation type="journal article" date="2011" name="Genome Res.">
        <title>Phylogeny-wide analysis of social amoeba genomes highlights ancient origins for complex intercellular communication.</title>
        <authorList>
            <person name="Heidel A.J."/>
            <person name="Lawal H.M."/>
            <person name="Felder M."/>
            <person name="Schilde C."/>
            <person name="Helps N.R."/>
            <person name="Tunggal B."/>
            <person name="Rivero F."/>
            <person name="John U."/>
            <person name="Schleicher M."/>
            <person name="Eichinger L."/>
            <person name="Platzer M."/>
            <person name="Noegel A.A."/>
            <person name="Schaap P."/>
            <person name="Gloeckner G."/>
        </authorList>
    </citation>
    <scope>NUCLEOTIDE SEQUENCE [LARGE SCALE GENOMIC DNA]</scope>
    <source>
        <strain evidence="9">ATCC 26659 / Pp 5 / PN500</strain>
    </source>
</reference>
<dbReference type="InterPro" id="IPR041232">
    <property type="entry name" value="NPL"/>
</dbReference>
<evidence type="ECO:0000313" key="9">
    <source>
        <dbReference type="Proteomes" id="UP000001396"/>
    </source>
</evidence>
<evidence type="ECO:0000256" key="4">
    <source>
        <dbReference type="ARBA" id="ARBA00023235"/>
    </source>
</evidence>
<comment type="catalytic activity">
    <reaction evidence="1 5">
        <text>[protein]-peptidylproline (omega=180) = [protein]-peptidylproline (omega=0)</text>
        <dbReference type="Rhea" id="RHEA:16237"/>
        <dbReference type="Rhea" id="RHEA-COMP:10747"/>
        <dbReference type="Rhea" id="RHEA-COMP:10748"/>
        <dbReference type="ChEBI" id="CHEBI:83833"/>
        <dbReference type="ChEBI" id="CHEBI:83834"/>
        <dbReference type="EC" id="5.2.1.8"/>
    </reaction>
</comment>
<dbReference type="GO" id="GO:0005730">
    <property type="term" value="C:nucleolus"/>
    <property type="evidence" value="ECO:0007669"/>
    <property type="project" value="TreeGrafter"/>
</dbReference>
<keyword evidence="3 5" id="KW-0697">Rotamase</keyword>
<dbReference type="PIRSF" id="PIRSF001473">
    <property type="entry name" value="FK506-bp_FPR3"/>
    <property type="match status" value="1"/>
</dbReference>
<dbReference type="InterPro" id="IPR001179">
    <property type="entry name" value="PPIase_FKBP_dom"/>
</dbReference>
<dbReference type="EC" id="5.2.1.8" evidence="2 5"/>
<sequence>MFWGIEVSNKAISFAPPYDAHLTSACLSVDATGTDRNVLVVKYDGKEYSLCSLKLGGLESTSLDLVFEEGKEITLQVKGAGQTIHLTGFFISSMDGGQDDEFGEDGEDEEEDEELEMEDDDEEEEIDEEEIKRQLKRKQEEEAAAQAAKKKAKKAVEAAPPAKPAAAKSPEKKVEQQKPVEQKKVEQPAKKAEPAIKKLPSGLIMEDVVVGSGFQATRGQKVSVKYLGKLTNGKKFDSSLVKPFTFKLGVGEVIKGWDVGVEGMKVGGKRRLTIPASMGYGSQGVPGIPPNATLIFDVELVKVGR</sequence>
<dbReference type="Pfam" id="PF17800">
    <property type="entry name" value="NPL"/>
    <property type="match status" value="1"/>
</dbReference>
<accession>D3BBG4</accession>
<dbReference type="RefSeq" id="XP_020433115.1">
    <property type="nucleotide sequence ID" value="XM_020576703.1"/>
</dbReference>
<dbReference type="PANTHER" id="PTHR43811">
    <property type="entry name" value="FKBP-TYPE PEPTIDYL-PROLYL CIS-TRANS ISOMERASE FKPA"/>
    <property type="match status" value="1"/>
</dbReference>
<feature type="compositionally biased region" description="Basic and acidic residues" evidence="6">
    <location>
        <begin position="130"/>
        <end position="141"/>
    </location>
</feature>
<evidence type="ECO:0000256" key="3">
    <source>
        <dbReference type="ARBA" id="ARBA00023110"/>
    </source>
</evidence>
<dbReference type="GO" id="GO:0000785">
    <property type="term" value="C:chromatin"/>
    <property type="evidence" value="ECO:0007669"/>
    <property type="project" value="TreeGrafter"/>
</dbReference>
<comment type="caution">
    <text evidence="8">The sequence shown here is derived from an EMBL/GenBank/DDBJ whole genome shotgun (WGS) entry which is preliminary data.</text>
</comment>
<feature type="domain" description="PPIase FKBP-type" evidence="7">
    <location>
        <begin position="219"/>
        <end position="304"/>
    </location>
</feature>
<dbReference type="PROSITE" id="PS50059">
    <property type="entry name" value="FKBP_PPIASE"/>
    <property type="match status" value="1"/>
</dbReference>
<feature type="compositionally biased region" description="Acidic residues" evidence="6">
    <location>
        <begin position="97"/>
        <end position="129"/>
    </location>
</feature>
<evidence type="ECO:0000256" key="1">
    <source>
        <dbReference type="ARBA" id="ARBA00000971"/>
    </source>
</evidence>
<keyword evidence="4 5" id="KW-0413">Isomerase</keyword>
<dbReference type="InterPro" id="IPR023566">
    <property type="entry name" value="PPIase_Fpr3/Fpr4-like"/>
</dbReference>
<dbReference type="Pfam" id="PF00254">
    <property type="entry name" value="FKBP_C"/>
    <property type="match status" value="1"/>
</dbReference>
<evidence type="ECO:0000259" key="7">
    <source>
        <dbReference type="PROSITE" id="PS50059"/>
    </source>
</evidence>
<dbReference type="STRING" id="670386.D3BBG4"/>
<dbReference type="FunCoup" id="D3BBG4">
    <property type="interactions" value="54"/>
</dbReference>
<dbReference type="GeneID" id="31361316"/>
<evidence type="ECO:0000256" key="2">
    <source>
        <dbReference type="ARBA" id="ARBA00013194"/>
    </source>
</evidence>
<dbReference type="Proteomes" id="UP000001396">
    <property type="component" value="Unassembled WGS sequence"/>
</dbReference>
<feature type="compositionally biased region" description="Low complexity" evidence="6">
    <location>
        <begin position="157"/>
        <end position="168"/>
    </location>
</feature>
<organism evidence="8 9">
    <name type="scientific">Heterostelium pallidum (strain ATCC 26659 / Pp 5 / PN500)</name>
    <name type="common">Cellular slime mold</name>
    <name type="synonym">Polysphondylium pallidum</name>
    <dbReference type="NCBI Taxonomy" id="670386"/>
    <lineage>
        <taxon>Eukaryota</taxon>
        <taxon>Amoebozoa</taxon>
        <taxon>Evosea</taxon>
        <taxon>Eumycetozoa</taxon>
        <taxon>Dictyostelia</taxon>
        <taxon>Acytosteliales</taxon>
        <taxon>Acytosteliaceae</taxon>
        <taxon>Heterostelium</taxon>
    </lineage>
</organism>
<protein>
    <recommendedName>
        <fullName evidence="2 5">peptidylprolyl isomerase</fullName>
        <ecNumber evidence="2 5">5.2.1.8</ecNumber>
    </recommendedName>
</protein>
<keyword evidence="9" id="KW-1185">Reference proteome</keyword>
<evidence type="ECO:0000256" key="6">
    <source>
        <dbReference type="SAM" id="MobiDB-lite"/>
    </source>
</evidence>
<dbReference type="Gene3D" id="3.10.50.40">
    <property type="match status" value="1"/>
</dbReference>
<dbReference type="EMBL" id="ADBJ01000026">
    <property type="protein sequence ID" value="EFA80997.1"/>
    <property type="molecule type" value="Genomic_DNA"/>
</dbReference>
<dbReference type="FunFam" id="3.10.50.40:FF:000006">
    <property type="entry name" value="Peptidyl-prolyl cis-trans isomerase"/>
    <property type="match status" value="1"/>
</dbReference>
<feature type="region of interest" description="Disordered" evidence="6">
    <location>
        <begin position="91"/>
        <end position="193"/>
    </location>
</feature>
<dbReference type="PANTHER" id="PTHR43811:SF19">
    <property type="entry name" value="39 KDA FK506-BINDING NUCLEAR PROTEIN"/>
    <property type="match status" value="1"/>
</dbReference>
<evidence type="ECO:0000313" key="8">
    <source>
        <dbReference type="EMBL" id="EFA80997.1"/>
    </source>
</evidence>
<feature type="compositionally biased region" description="Basic and acidic residues" evidence="6">
    <location>
        <begin position="169"/>
        <end position="193"/>
    </location>
</feature>
<evidence type="ECO:0000256" key="5">
    <source>
        <dbReference type="PROSITE-ProRule" id="PRU00277"/>
    </source>
</evidence>
<dbReference type="GO" id="GO:0003755">
    <property type="term" value="F:peptidyl-prolyl cis-trans isomerase activity"/>
    <property type="evidence" value="ECO:0007669"/>
    <property type="project" value="UniProtKB-KW"/>
</dbReference>
<proteinExistence type="predicted"/>
<dbReference type="Gene3D" id="2.60.120.340">
    <property type="entry name" value="Nucleoplasmin core domain"/>
    <property type="match status" value="1"/>
</dbReference>
<dbReference type="OMA" id="HANNEEQ"/>
<dbReference type="SUPFAM" id="SSF54534">
    <property type="entry name" value="FKBP-like"/>
    <property type="match status" value="1"/>
</dbReference>
<dbReference type="InParanoid" id="D3BBG4"/>
<name>D3BBG4_HETP5</name>
<dbReference type="InterPro" id="IPR046357">
    <property type="entry name" value="PPIase_dom_sf"/>
</dbReference>
<gene>
    <name evidence="8" type="ORF">PPL_05832</name>
</gene>